<dbReference type="Gene3D" id="2.20.25.20">
    <property type="match status" value="1"/>
</dbReference>
<sequence length="166" mass="18563">MTIFLAMCAVEASAELLYGLIHARYVLTPAGIEALRDKFVAGVFGRCPRVYCHGQPVLPVGLTDRPHQSAVCLYCPRCGDVYQHRSRANLSLDGAYWGTTAAHLLLMHHTELKPKRSQERYIPRIFGFKAQHHNDDKRGWHDTTTGLKNAMQNCRSSNGSGSRVLN</sequence>
<dbReference type="Pfam" id="PF01214">
    <property type="entry name" value="CK_II_beta"/>
    <property type="match status" value="1"/>
</dbReference>
<dbReference type="SUPFAM" id="SSF57798">
    <property type="entry name" value="Casein kinase II beta subunit"/>
    <property type="match status" value="1"/>
</dbReference>
<reference evidence="4" key="1">
    <citation type="submission" date="2021-02" db="EMBL/GenBank/DDBJ databases">
        <title>First Annotated Genome of the Yellow-green Alga Tribonema minus.</title>
        <authorList>
            <person name="Mahan K.M."/>
        </authorList>
    </citation>
    <scope>NUCLEOTIDE SEQUENCE</scope>
    <source>
        <strain evidence="4">UTEX B ZZ1240</strain>
    </source>
</reference>
<dbReference type="Proteomes" id="UP000664859">
    <property type="component" value="Unassembled WGS sequence"/>
</dbReference>
<dbReference type="GO" id="GO:0005956">
    <property type="term" value="C:protein kinase CK2 complex"/>
    <property type="evidence" value="ECO:0007669"/>
    <property type="project" value="UniProtKB-UniRule"/>
</dbReference>
<dbReference type="InterPro" id="IPR035991">
    <property type="entry name" value="Casein_kinase_II_beta-like"/>
</dbReference>
<comment type="subunit">
    <text evidence="2">Tetramer of two alpha and two beta subunits.</text>
</comment>
<protein>
    <recommendedName>
        <fullName evidence="2">Casein kinase II subunit beta</fullName>
        <shortName evidence="2">CK II beta</shortName>
    </recommendedName>
</protein>
<dbReference type="GO" id="GO:0019887">
    <property type="term" value="F:protein kinase regulator activity"/>
    <property type="evidence" value="ECO:0007669"/>
    <property type="project" value="InterPro"/>
</dbReference>
<organism evidence="4 5">
    <name type="scientific">Tribonema minus</name>
    <dbReference type="NCBI Taxonomy" id="303371"/>
    <lineage>
        <taxon>Eukaryota</taxon>
        <taxon>Sar</taxon>
        <taxon>Stramenopiles</taxon>
        <taxon>Ochrophyta</taxon>
        <taxon>PX clade</taxon>
        <taxon>Xanthophyceae</taxon>
        <taxon>Tribonematales</taxon>
        <taxon>Tribonemataceae</taxon>
        <taxon>Tribonema</taxon>
    </lineage>
</organism>
<dbReference type="FunFam" id="2.20.25.20:FF:000001">
    <property type="entry name" value="Casein kinase II subunit beta"/>
    <property type="match status" value="1"/>
</dbReference>
<dbReference type="PRINTS" id="PR00472">
    <property type="entry name" value="CASNKINASEII"/>
</dbReference>
<gene>
    <name evidence="4" type="ORF">JKP88DRAFT_271266</name>
</gene>
<dbReference type="EMBL" id="JAFCMP010000016">
    <property type="protein sequence ID" value="KAG5191654.1"/>
    <property type="molecule type" value="Genomic_DNA"/>
</dbReference>
<dbReference type="PANTHER" id="PTHR11740:SF0">
    <property type="entry name" value="CASEIN KINASE II SUBUNIT BETA"/>
    <property type="match status" value="1"/>
</dbReference>
<dbReference type="GO" id="GO:0005737">
    <property type="term" value="C:cytoplasm"/>
    <property type="evidence" value="ECO:0007669"/>
    <property type="project" value="TreeGrafter"/>
</dbReference>
<feature type="compositionally biased region" description="Polar residues" evidence="3">
    <location>
        <begin position="142"/>
        <end position="166"/>
    </location>
</feature>
<dbReference type="PANTHER" id="PTHR11740">
    <property type="entry name" value="CASEIN KINASE II SUBUNIT BETA"/>
    <property type="match status" value="1"/>
</dbReference>
<proteinExistence type="inferred from homology"/>
<comment type="caution">
    <text evidence="4">The sequence shown here is derived from an EMBL/GenBank/DDBJ whole genome shotgun (WGS) entry which is preliminary data.</text>
</comment>
<evidence type="ECO:0000256" key="2">
    <source>
        <dbReference type="RuleBase" id="RU361268"/>
    </source>
</evidence>
<accession>A0A835ZG77</accession>
<dbReference type="InterPro" id="IPR000704">
    <property type="entry name" value="Casein_kinase_II_reg-sub"/>
</dbReference>
<keyword evidence="5" id="KW-1185">Reference proteome</keyword>
<evidence type="ECO:0000256" key="1">
    <source>
        <dbReference type="ARBA" id="ARBA00006941"/>
    </source>
</evidence>
<name>A0A835ZG77_9STRA</name>
<feature type="region of interest" description="Disordered" evidence="3">
    <location>
        <begin position="141"/>
        <end position="166"/>
    </location>
</feature>
<dbReference type="SMART" id="SM01085">
    <property type="entry name" value="CK_II_beta"/>
    <property type="match status" value="1"/>
</dbReference>
<evidence type="ECO:0000256" key="3">
    <source>
        <dbReference type="SAM" id="MobiDB-lite"/>
    </source>
</evidence>
<dbReference type="AlphaFoldDB" id="A0A835ZG77"/>
<dbReference type="OrthoDB" id="3971593at2759"/>
<evidence type="ECO:0000313" key="4">
    <source>
        <dbReference type="EMBL" id="KAG5191654.1"/>
    </source>
</evidence>
<evidence type="ECO:0000313" key="5">
    <source>
        <dbReference type="Proteomes" id="UP000664859"/>
    </source>
</evidence>
<dbReference type="InterPro" id="IPR016149">
    <property type="entry name" value="Casein_kin_II_reg-sub_N"/>
</dbReference>
<comment type="similarity">
    <text evidence="1 2">Belongs to the casein kinase 2 subunit beta family.</text>
</comment>
<dbReference type="Gene3D" id="1.10.1820.10">
    <property type="entry name" value="protein kinase ck2 holoenzyme, chain C, domain 1"/>
    <property type="match status" value="1"/>
</dbReference>